<organism evidence="2 3">
    <name type="scientific">Cystobacter ferrugineus</name>
    <dbReference type="NCBI Taxonomy" id="83449"/>
    <lineage>
        <taxon>Bacteria</taxon>
        <taxon>Pseudomonadati</taxon>
        <taxon>Myxococcota</taxon>
        <taxon>Myxococcia</taxon>
        <taxon>Myxococcales</taxon>
        <taxon>Cystobacterineae</taxon>
        <taxon>Archangiaceae</taxon>
        <taxon>Cystobacter</taxon>
    </lineage>
</organism>
<reference evidence="2 3" key="2">
    <citation type="submission" date="2016-12" db="EMBL/GenBank/DDBJ databases">
        <title>Draft Genome Sequence of Cystobacter ferrugineus Strain Cbfe23.</title>
        <authorList>
            <person name="Akbar S."/>
            <person name="Dowd S.E."/>
            <person name="Stevens D.C."/>
        </authorList>
    </citation>
    <scope>NUCLEOTIDE SEQUENCE [LARGE SCALE GENOMIC DNA]</scope>
    <source>
        <strain evidence="2 3">Cbfe23</strain>
    </source>
</reference>
<protein>
    <submittedName>
        <fullName evidence="2">Uncharacterized protein</fullName>
    </submittedName>
</protein>
<gene>
    <name evidence="2" type="ORF">BON30_12940</name>
</gene>
<evidence type="ECO:0000256" key="1">
    <source>
        <dbReference type="SAM" id="Phobius"/>
    </source>
</evidence>
<accession>A0A1L9BE52</accession>
<name>A0A1L9BE52_9BACT</name>
<evidence type="ECO:0000313" key="2">
    <source>
        <dbReference type="EMBL" id="OJH40529.1"/>
    </source>
</evidence>
<keyword evidence="1" id="KW-0812">Transmembrane</keyword>
<keyword evidence="1" id="KW-0472">Membrane</keyword>
<evidence type="ECO:0000313" key="3">
    <source>
        <dbReference type="Proteomes" id="UP000182229"/>
    </source>
</evidence>
<comment type="caution">
    <text evidence="2">The sequence shown here is derived from an EMBL/GenBank/DDBJ whole genome shotgun (WGS) entry which is preliminary data.</text>
</comment>
<reference evidence="3" key="1">
    <citation type="submission" date="2016-11" db="EMBL/GenBank/DDBJ databases">
        <authorList>
            <person name="Shukria A."/>
            <person name="Stevens D.C."/>
        </authorList>
    </citation>
    <scope>NUCLEOTIDE SEQUENCE [LARGE SCALE GENOMIC DNA]</scope>
    <source>
        <strain evidence="3">Cbfe23</strain>
    </source>
</reference>
<proteinExistence type="predicted"/>
<dbReference type="Proteomes" id="UP000182229">
    <property type="component" value="Unassembled WGS sequence"/>
</dbReference>
<dbReference type="EMBL" id="MPIN01000003">
    <property type="protein sequence ID" value="OJH40529.1"/>
    <property type="molecule type" value="Genomic_DNA"/>
</dbReference>
<keyword evidence="1" id="KW-1133">Transmembrane helix</keyword>
<sequence>MEFNAMEDAIDWLKRHRQEILVGTIVTAAGAAFIVVSAGAGMLVLAPLVFMAEAESPWTGAMCEG</sequence>
<feature type="transmembrane region" description="Helical" evidence="1">
    <location>
        <begin position="20"/>
        <end position="50"/>
    </location>
</feature>
<dbReference type="OrthoDB" id="5521402at2"/>
<dbReference type="AlphaFoldDB" id="A0A1L9BE52"/>
<keyword evidence="3" id="KW-1185">Reference proteome</keyword>